<gene>
    <name evidence="2" type="ORF">J1902_17235</name>
</gene>
<protein>
    <submittedName>
        <fullName evidence="2">Uncharacterized protein</fullName>
    </submittedName>
</protein>
<dbReference type="AlphaFoldDB" id="A0A939KL88"/>
<evidence type="ECO:0000256" key="1">
    <source>
        <dbReference type="SAM" id="MobiDB-lite"/>
    </source>
</evidence>
<organism evidence="2 3">
    <name type="scientific">Arthrobacter cavernae</name>
    <dbReference type="NCBI Taxonomy" id="2817681"/>
    <lineage>
        <taxon>Bacteria</taxon>
        <taxon>Bacillati</taxon>
        <taxon>Actinomycetota</taxon>
        <taxon>Actinomycetes</taxon>
        <taxon>Micrococcales</taxon>
        <taxon>Micrococcaceae</taxon>
        <taxon>Arthrobacter</taxon>
    </lineage>
</organism>
<dbReference type="Proteomes" id="UP000664164">
    <property type="component" value="Unassembled WGS sequence"/>
</dbReference>
<name>A0A939KL88_9MICC</name>
<accession>A0A939KL88</accession>
<dbReference type="RefSeq" id="WP_207617565.1">
    <property type="nucleotide sequence ID" value="NZ_JAFNLL010000054.1"/>
</dbReference>
<evidence type="ECO:0000313" key="2">
    <source>
        <dbReference type="EMBL" id="MBO1269684.1"/>
    </source>
</evidence>
<dbReference type="EMBL" id="JAFNLL010000054">
    <property type="protein sequence ID" value="MBO1269684.1"/>
    <property type="molecule type" value="Genomic_DNA"/>
</dbReference>
<dbReference type="Pfam" id="PF19952">
    <property type="entry name" value="DUF6414"/>
    <property type="match status" value="1"/>
</dbReference>
<feature type="compositionally biased region" description="Polar residues" evidence="1">
    <location>
        <begin position="24"/>
        <end position="35"/>
    </location>
</feature>
<feature type="region of interest" description="Disordered" evidence="1">
    <location>
        <begin position="19"/>
        <end position="48"/>
    </location>
</feature>
<proteinExistence type="predicted"/>
<dbReference type="InterPro" id="IPR045633">
    <property type="entry name" value="DUF6414"/>
</dbReference>
<comment type="caution">
    <text evidence="2">The sequence shown here is derived from an EMBL/GenBank/DDBJ whole genome shotgun (WGS) entry which is preliminary data.</text>
</comment>
<keyword evidence="3" id="KW-1185">Reference proteome</keyword>
<evidence type="ECO:0000313" key="3">
    <source>
        <dbReference type="Proteomes" id="UP000664164"/>
    </source>
</evidence>
<sequence>MLKNFLYLNEPMLDGFLSALGTGSPKTPSTGSGLEQDSHERTDGTATPEAKFEQLLKLARRHAKATAWIDVTDVDADLKEAHRGAILELECEIFVPDAAKAFSPWASFPQLMEQLEAYWPPFAGMMNPGAKRNMQEHFRAAKGMGAPFGSHLVFVGELEGTDVRIAGKLLGTHLRGDIDGYAHVVGKVTTQWDAGRWKPLISTPGMDPAAREKRRETEQNGPAPGQEQNWLEGPAFMLDVLAIYR</sequence>
<feature type="region of interest" description="Disordered" evidence="1">
    <location>
        <begin position="200"/>
        <end position="229"/>
    </location>
</feature>
<reference evidence="2" key="1">
    <citation type="submission" date="2021-03" db="EMBL/GenBank/DDBJ databases">
        <title>A new species, PO-11, isolated from a karst cave deposit.</title>
        <authorList>
            <person name="Zhaoxiaoyong W."/>
        </authorList>
    </citation>
    <scope>NUCLEOTIDE SEQUENCE</scope>
    <source>
        <strain evidence="2">PO-11</strain>
    </source>
</reference>
<feature type="compositionally biased region" description="Basic and acidic residues" evidence="1">
    <location>
        <begin position="209"/>
        <end position="218"/>
    </location>
</feature>